<evidence type="ECO:0000256" key="1">
    <source>
        <dbReference type="SAM" id="Coils"/>
    </source>
</evidence>
<dbReference type="Pfam" id="PF04784">
    <property type="entry name" value="DUF547"/>
    <property type="match status" value="1"/>
</dbReference>
<dbReference type="Proteomes" id="UP001222027">
    <property type="component" value="Unassembled WGS sequence"/>
</dbReference>
<gene>
    <name evidence="5" type="ORF">OPV22_002357</name>
</gene>
<comment type="caution">
    <text evidence="5">The sequence shown here is derived from an EMBL/GenBank/DDBJ whole genome shotgun (WGS) entry which is preliminary data.</text>
</comment>
<protein>
    <recommendedName>
        <fullName evidence="7">DUF547 domain-containing protein</fullName>
    </recommendedName>
</protein>
<dbReference type="EMBL" id="JAQQAF010000001">
    <property type="protein sequence ID" value="KAJ8511923.1"/>
    <property type="molecule type" value="Genomic_DNA"/>
</dbReference>
<name>A0AAV8RXL3_ENSVE</name>
<dbReference type="Pfam" id="PF14389">
    <property type="entry name" value="Lzipper-MIP1"/>
    <property type="match status" value="1"/>
</dbReference>
<sequence length="594" mass="66886">MRLMASGDDGLLALPVASCNMGGKSTSIQHRRLDLEKEVAELQRMLHDEEKVHEILERALLPQNALLTLRISSFLPKKTKELLAELVVVEEEIARLESEISKVQEGLPNIQGAEEQKTSKVFNFKDTNINVIVEPSSDKSIASSHVPGQEILQQKIALETKPLFFINQAIKGDYLVNGFSNIRSAGSLIRSFHYKGSQRAVEIKERTSRKGRMPQKASSPKLPTKHLSNKDANVEKIFTVFKEHSAVNSSDKNGGEYQPNKLSEKMLKCLICIFLRFIRTSRALDLEKSGNLLRSASVLLRSGNFQIDGSLMLKGKIPTQREIRHHDPYEIFEIEDSLLRDIGPYKNLVKFTSCSLDHKDISSSLALLKKLRILISSLHKVNLTFLTHQEKLAFWINVYNICIMHSFLELGMPSNPEMAEGLKNKAVLNIGGHKLNALAIKHLILKQSSNSNEDDWKVHKDDKEMVPKDYGLEQSNPNIVFALCSGCKSSPAVRIYTADGVIGELERSKMDYLQASVVVTTTKRILIPHLLHSNMHDFARDLDSLVDWVVNQLPTSWPLRKSMLECLKGRTAAKISHTVDVIPNNSEFQYLLPM</sequence>
<feature type="region of interest" description="Disordered" evidence="2">
    <location>
        <begin position="201"/>
        <end position="226"/>
    </location>
</feature>
<reference evidence="5 6" key="1">
    <citation type="submission" date="2022-12" db="EMBL/GenBank/DDBJ databases">
        <title>Chromosome-scale assembly of the Ensete ventricosum genome.</title>
        <authorList>
            <person name="Dussert Y."/>
            <person name="Stocks J."/>
            <person name="Wendawek A."/>
            <person name="Woldeyes F."/>
            <person name="Nichols R.A."/>
            <person name="Borrell J.S."/>
        </authorList>
    </citation>
    <scope>NUCLEOTIDE SEQUENCE [LARGE SCALE GENOMIC DNA]</scope>
    <source>
        <strain evidence="6">cv. Maze</strain>
        <tissue evidence="5">Seeds</tissue>
    </source>
</reference>
<dbReference type="InterPro" id="IPR006869">
    <property type="entry name" value="DUF547"/>
</dbReference>
<feature type="domain" description="DUF547" evidence="3">
    <location>
        <begin position="385"/>
        <end position="513"/>
    </location>
</feature>
<feature type="coiled-coil region" evidence="1">
    <location>
        <begin position="32"/>
        <end position="106"/>
    </location>
</feature>
<organism evidence="5 6">
    <name type="scientific">Ensete ventricosum</name>
    <name type="common">Abyssinian banana</name>
    <name type="synonym">Musa ensete</name>
    <dbReference type="NCBI Taxonomy" id="4639"/>
    <lineage>
        <taxon>Eukaryota</taxon>
        <taxon>Viridiplantae</taxon>
        <taxon>Streptophyta</taxon>
        <taxon>Embryophyta</taxon>
        <taxon>Tracheophyta</taxon>
        <taxon>Spermatophyta</taxon>
        <taxon>Magnoliopsida</taxon>
        <taxon>Liliopsida</taxon>
        <taxon>Zingiberales</taxon>
        <taxon>Musaceae</taxon>
        <taxon>Ensete</taxon>
    </lineage>
</organism>
<dbReference type="PANTHER" id="PTHR46248">
    <property type="entry name" value="EXPRESSED PROTEIN"/>
    <property type="match status" value="1"/>
</dbReference>
<keyword evidence="1" id="KW-0175">Coiled coil</keyword>
<dbReference type="AlphaFoldDB" id="A0AAV8RXL3"/>
<evidence type="ECO:0000313" key="5">
    <source>
        <dbReference type="EMBL" id="KAJ8511923.1"/>
    </source>
</evidence>
<evidence type="ECO:0000259" key="3">
    <source>
        <dbReference type="Pfam" id="PF04784"/>
    </source>
</evidence>
<keyword evidence="6" id="KW-1185">Reference proteome</keyword>
<evidence type="ECO:0000256" key="2">
    <source>
        <dbReference type="SAM" id="MobiDB-lite"/>
    </source>
</evidence>
<accession>A0AAV8RXL3</accession>
<evidence type="ECO:0008006" key="7">
    <source>
        <dbReference type="Google" id="ProtNLM"/>
    </source>
</evidence>
<dbReference type="PANTHER" id="PTHR46248:SF6">
    <property type="entry name" value="OS03G0859900 PROTEIN"/>
    <property type="match status" value="1"/>
</dbReference>
<feature type="domain" description="Ternary complex factor MIP1 leucine-zipper" evidence="4">
    <location>
        <begin position="29"/>
        <end position="105"/>
    </location>
</feature>
<dbReference type="InterPro" id="IPR025757">
    <property type="entry name" value="MIP1_Leuzipper"/>
</dbReference>
<evidence type="ECO:0000259" key="4">
    <source>
        <dbReference type="Pfam" id="PF14389"/>
    </source>
</evidence>
<proteinExistence type="predicted"/>
<evidence type="ECO:0000313" key="6">
    <source>
        <dbReference type="Proteomes" id="UP001222027"/>
    </source>
</evidence>